<dbReference type="InterPro" id="IPR050194">
    <property type="entry name" value="Glycosyltransferase_grp1"/>
</dbReference>
<name>A0A445MUM7_9BACT</name>
<dbReference type="PANTHER" id="PTHR45947">
    <property type="entry name" value="SULFOQUINOVOSYL TRANSFERASE SQD2"/>
    <property type="match status" value="1"/>
</dbReference>
<dbReference type="PANTHER" id="PTHR45947:SF13">
    <property type="entry name" value="TRANSFERASE"/>
    <property type="match status" value="1"/>
</dbReference>
<dbReference type="EMBL" id="OJIN01000081">
    <property type="protein sequence ID" value="SPD73168.1"/>
    <property type="molecule type" value="Genomic_DNA"/>
</dbReference>
<dbReference type="SUPFAM" id="SSF53756">
    <property type="entry name" value="UDP-Glycosyltransferase/glycogen phosphorylase"/>
    <property type="match status" value="1"/>
</dbReference>
<keyword evidence="2" id="KW-0808">Transferase</keyword>
<proteinExistence type="predicted"/>
<dbReference type="AlphaFoldDB" id="A0A445MUM7"/>
<evidence type="ECO:0000259" key="1">
    <source>
        <dbReference type="Pfam" id="PF00534"/>
    </source>
</evidence>
<gene>
    <name evidence="2" type="ORF">PITCH_A1710017</name>
</gene>
<organism evidence="2">
    <name type="scientific">uncultured Desulfobacterium sp</name>
    <dbReference type="NCBI Taxonomy" id="201089"/>
    <lineage>
        <taxon>Bacteria</taxon>
        <taxon>Pseudomonadati</taxon>
        <taxon>Thermodesulfobacteriota</taxon>
        <taxon>Desulfobacteria</taxon>
        <taxon>Desulfobacterales</taxon>
        <taxon>Desulfobacteriaceae</taxon>
        <taxon>Desulfobacterium</taxon>
        <taxon>environmental samples</taxon>
    </lineage>
</organism>
<feature type="domain" description="Glycosyl transferase family 1" evidence="1">
    <location>
        <begin position="232"/>
        <end position="390"/>
    </location>
</feature>
<dbReference type="InterPro" id="IPR001296">
    <property type="entry name" value="Glyco_trans_1"/>
</dbReference>
<sequence length="427" mass="48861">MKIIIVNRNYFVTGGPEKYMFTLMENMPQHQFIPFCVSFEKNFNTPYSRYFVEPPAGQSSVYFSDFKMSFTRKLSYAFNSIYNLNAKTKLDRLISDERPDLVLCLNAVYFSDSIIDVCRKHKVPIIWRLSDFHKICASYLLYRDGHVCEECLEHGLSRAVCNRCGGYQRSRIAACIKVTGMWLSRLRRVYDYVDFFVAPSKFTRRKMIQGGFDPLKIVHIPTMVTIPDDPTPLKSQEILFVGRLSHEKGVDILLAAFGLLKNSQARLSLVGDDTTDYAVQLKKSVPDELRDRITFHGFQDTEQISILYDRALCFVVPSVWYENQPNTVLEGMSHARPAVVSDLGSLHEMVDDGVTGYRFKACNAADLAAKLDMLLSNLKLAQEMGLRARSHVIEVNSVQKHLGAIDDLFQRCIDRKQREGTWRAVGR</sequence>
<dbReference type="CDD" id="cd03801">
    <property type="entry name" value="GT4_PimA-like"/>
    <property type="match status" value="1"/>
</dbReference>
<dbReference type="Gene3D" id="3.40.50.2000">
    <property type="entry name" value="Glycogen Phosphorylase B"/>
    <property type="match status" value="2"/>
</dbReference>
<protein>
    <submittedName>
        <fullName evidence="2">Glycosyl transferase, group 1</fullName>
    </submittedName>
</protein>
<accession>A0A445MUM7</accession>
<dbReference type="Pfam" id="PF00534">
    <property type="entry name" value="Glycos_transf_1"/>
    <property type="match status" value="1"/>
</dbReference>
<evidence type="ECO:0000313" key="2">
    <source>
        <dbReference type="EMBL" id="SPD73168.1"/>
    </source>
</evidence>
<dbReference type="GO" id="GO:0016757">
    <property type="term" value="F:glycosyltransferase activity"/>
    <property type="evidence" value="ECO:0007669"/>
    <property type="project" value="InterPro"/>
</dbReference>
<reference evidence="2" key="1">
    <citation type="submission" date="2018-01" db="EMBL/GenBank/DDBJ databases">
        <authorList>
            <person name="Regsiter A."/>
            <person name="William W."/>
        </authorList>
    </citation>
    <scope>NUCLEOTIDE SEQUENCE</scope>
    <source>
        <strain evidence="2">TRIP AH-1</strain>
    </source>
</reference>